<keyword evidence="1" id="KW-0732">Signal</keyword>
<dbReference type="Proteomes" id="UP000257032">
    <property type="component" value="Unassembled WGS sequence"/>
</dbReference>
<protein>
    <submittedName>
        <fullName evidence="3">S-layer homology domain-containing protein</fullName>
    </submittedName>
</protein>
<dbReference type="PROSITE" id="PS51272">
    <property type="entry name" value="SLH"/>
    <property type="match status" value="1"/>
</dbReference>
<dbReference type="InterPro" id="IPR001119">
    <property type="entry name" value="SLH_dom"/>
</dbReference>
<name>A0A3D8VR31_9BACI</name>
<evidence type="ECO:0000313" key="4">
    <source>
        <dbReference type="Proteomes" id="UP000257032"/>
    </source>
</evidence>
<comment type="caution">
    <text evidence="3">The sequence shown here is derived from an EMBL/GenBank/DDBJ whole genome shotgun (WGS) entry which is preliminary data.</text>
</comment>
<dbReference type="Pfam" id="PF00395">
    <property type="entry name" value="SLH"/>
    <property type="match status" value="1"/>
</dbReference>
<gene>
    <name evidence="3" type="ORF">DXT76_06885</name>
</gene>
<feature type="non-terminal residue" evidence="3">
    <location>
        <position position="39"/>
    </location>
</feature>
<accession>A0A3D8VR31</accession>
<evidence type="ECO:0000256" key="1">
    <source>
        <dbReference type="ARBA" id="ARBA00022729"/>
    </source>
</evidence>
<sequence>ADTTFEDVDGDAWYTEAIETLYAHGLISGTNEEGTEFSP</sequence>
<dbReference type="EMBL" id="QTLC01000028">
    <property type="protein sequence ID" value="RDY71717.1"/>
    <property type="molecule type" value="Genomic_DNA"/>
</dbReference>
<organism evidence="3 4">
    <name type="scientific">Halobacillus trueperi</name>
    <dbReference type="NCBI Taxonomy" id="156205"/>
    <lineage>
        <taxon>Bacteria</taxon>
        <taxon>Bacillati</taxon>
        <taxon>Bacillota</taxon>
        <taxon>Bacilli</taxon>
        <taxon>Bacillales</taxon>
        <taxon>Bacillaceae</taxon>
        <taxon>Halobacillus</taxon>
    </lineage>
</organism>
<evidence type="ECO:0000259" key="2">
    <source>
        <dbReference type="PROSITE" id="PS51272"/>
    </source>
</evidence>
<evidence type="ECO:0000313" key="3">
    <source>
        <dbReference type="EMBL" id="RDY71717.1"/>
    </source>
</evidence>
<feature type="domain" description="SLH" evidence="2">
    <location>
        <begin position="1"/>
        <end position="39"/>
    </location>
</feature>
<reference evidence="3 4" key="1">
    <citation type="submission" date="2018-08" db="EMBL/GenBank/DDBJ databases">
        <title>Genome sequence of strict halophilic Halobacillus trueperi SS1 isolated from Lunsu, a salty water body of North West Himalayas.</title>
        <authorList>
            <person name="Gupta S."/>
            <person name="Sharma P."/>
            <person name="Dev K."/>
            <person name="Baumler D."/>
            <person name="Sourirajan A."/>
        </authorList>
    </citation>
    <scope>NUCLEOTIDE SEQUENCE [LARGE SCALE GENOMIC DNA]</scope>
    <source>
        <strain evidence="3 4">SS1</strain>
    </source>
</reference>
<feature type="non-terminal residue" evidence="3">
    <location>
        <position position="1"/>
    </location>
</feature>
<proteinExistence type="predicted"/>
<dbReference type="AlphaFoldDB" id="A0A3D8VR31"/>
<dbReference type="RefSeq" id="WP_147296268.1">
    <property type="nucleotide sequence ID" value="NZ_QTLC01000028.1"/>
</dbReference>